<sequence length="1553" mass="168443">MAPAAVEVRSSIASASAQPTPSSSASQNPSSDYPFTIGAIPSSDCAEDQGSSNSSSFDAATKCDRGSGFAANVARTGSRARPRLAKVRRQLGSPQARSRSPASEVVSGSNLLGSDSARVADGDSTSNGVSESSNGVSNGSSACKGFSFSIGDAKSVKFESVAFVFGANRSAFDANLGSVVGGAGESAVNSGGGDGGNVKVESGRESGKIENLGFVFGAKQSSFASNSFEEKRLSGENAGKSDVGDEGNMEAESELEYGKFEDLGFVFGAGQSNMASNSNTEKREYGERVDKLGSEDAGKIKLETETEFGKDDNVGYVFGVSQSDLPSNLNLGKGGSGGNSEKPDYDGDKMNTETETVTVKFADQSELGSTSISGKRECSRNASVMDSENGGMLKAENEAEFGKHVDMGFVFGGSWFNSVSKNSEKRESAQILGKLGMEDGVKVKVESGAESGKVKATVVSFNSDGDRSSNNNCEKEVFVFGSGSKKESSFNECMAAKCPSEIELNGKFFGNCKNIEAQIGDLGSDVEGKEKSVFGSTSNVASFCSTSPLFELPDEMRKMKIDDSENVDGTHKTKNLGKNSCANHGAASMFERSEKASGSFNKSSATGASIGISSSKEFAFHAGLSKDFEMGQFPQDQINDDTQWNASVAPSSFSSIDLDCQPTGSVSEIPFIGGLENKDGNCFTSIPDGSGVSFTAFSQPKWDPPCFKGNLFPEVNKKVEFAGKGRSIKDKRSKKMRRKLKPPSLSKQKLGQDHVLKESSSQENPDSPGCYSPMDFSPYQETGATNPYTREASVTPEEFSYIDTDFAPSALHSTVPNDAKDDDLAAAEGLDINRSGQKSREQNEENLCYHDGRSFSGAETTCSSSKTEKFCSSGGAGVTSTEVRSDFTSNMERQENNGGTQFHFASMKEKLFTFSSSSPQGSLSATKRQHRKKSRGKVGRHSPVITPSTDVNTQASSVQLSPMTSTSSQFDTVDKSEAHEQFKQGHVTFSDAIQEICEKFRLRGNQAYNNRELSKAEDFYTQGIISVPSKERSGCCLKPLLLCYSNRATTRMCLERIREALGDCVMAIALDPNFLKVQMRAANCHLVLGEVEDALQCFNKCLESGPGVCLDRKFIIEAADGLQKAQKVAKYTNRSAKLLEQRTSDAALSALEIIAEALSISLYSEKLLEMKAEALFMLRKYEEAIQLCEQSLPFAEKNFASPSTVDVEGSGCESYSVVRLWRWYLISKCYFHLGRLEAALDLLQKLEQVGSIKDKYGIKNLESSISLAVTIRELLRCKNAGNEAFRSRKYTEAVEHYTIALSSNVESRPFAAICLCNRAAAHQALGQTSDAIADCSLAIALDGNYAKAVSRRATLHEMIRDYRQAASDLLRLQSILQDQSSEKANQSGTPGSSIRELRQAQRRLPLMEEEAKKDIPLDFYLILGIKPSDTASDIKKAYRKAALKHHPDKAGQFLARSESGDEGQLWKEISQEVNKDADRLFKMIGEAYAVLSDPTKRSEYDLEEDMRKAPKESHKSSHYRRSSDFHGSPFQRSSNRRNWQENWKTYGNSNFRW</sequence>
<reference evidence="3 4" key="1">
    <citation type="submission" date="2019-06" db="EMBL/GenBank/DDBJ databases">
        <title>A chromosomal-level reference genome of Carpinus fangiana (Coryloideae, Betulaceae).</title>
        <authorList>
            <person name="Yang X."/>
            <person name="Wang Z."/>
            <person name="Zhang L."/>
            <person name="Hao G."/>
            <person name="Liu J."/>
            <person name="Yang Y."/>
        </authorList>
    </citation>
    <scope>NUCLEOTIDE SEQUENCE [LARGE SCALE GENOMIC DNA]</scope>
    <source>
        <strain evidence="3">Cfa_2016G</strain>
        <tissue evidence="3">Leaf</tissue>
    </source>
</reference>
<dbReference type="InterPro" id="IPR018253">
    <property type="entry name" value="DnaJ_domain_CS"/>
</dbReference>
<dbReference type="CDD" id="cd06257">
    <property type="entry name" value="DnaJ"/>
    <property type="match status" value="1"/>
</dbReference>
<feature type="compositionally biased region" description="Basic and acidic residues" evidence="1">
    <location>
        <begin position="1500"/>
        <end position="1515"/>
    </location>
</feature>
<dbReference type="SMART" id="SM00271">
    <property type="entry name" value="DnaJ"/>
    <property type="match status" value="1"/>
</dbReference>
<dbReference type="EMBL" id="CM017327">
    <property type="protein sequence ID" value="KAE8098729.1"/>
    <property type="molecule type" value="Genomic_DNA"/>
</dbReference>
<feature type="compositionally biased region" description="Polar residues" evidence="1">
    <location>
        <begin position="92"/>
        <end position="113"/>
    </location>
</feature>
<feature type="compositionally biased region" description="Basic residues" evidence="1">
    <location>
        <begin position="927"/>
        <end position="940"/>
    </location>
</feature>
<feature type="compositionally biased region" description="Basic residues" evidence="1">
    <location>
        <begin position="731"/>
        <end position="741"/>
    </location>
</feature>
<feature type="region of interest" description="Disordered" evidence="1">
    <location>
        <begin position="726"/>
        <end position="786"/>
    </location>
</feature>
<dbReference type="Gene3D" id="1.25.40.10">
    <property type="entry name" value="Tetratricopeptide repeat domain"/>
    <property type="match status" value="3"/>
</dbReference>
<dbReference type="SMART" id="SM00028">
    <property type="entry name" value="TPR"/>
    <property type="match status" value="8"/>
</dbReference>
<keyword evidence="4" id="KW-1185">Reference proteome</keyword>
<feature type="compositionally biased region" description="Polar residues" evidence="1">
    <location>
        <begin position="945"/>
        <end position="971"/>
    </location>
</feature>
<feature type="compositionally biased region" description="Basic residues" evidence="1">
    <location>
        <begin position="78"/>
        <end position="89"/>
    </location>
</feature>
<feature type="region of interest" description="Disordered" evidence="1">
    <location>
        <begin position="327"/>
        <end position="347"/>
    </location>
</feature>
<evidence type="ECO:0000259" key="2">
    <source>
        <dbReference type="PROSITE" id="PS50076"/>
    </source>
</evidence>
<proteinExistence type="predicted"/>
<dbReference type="PANTHER" id="PTHR45181">
    <property type="entry name" value="HEAT SHOCK PROTEIN DNAJ WITH TETRATRICOPEPTIDE REPEAT-CONTAINING PROTEIN"/>
    <property type="match status" value="1"/>
</dbReference>
<dbReference type="PROSITE" id="PS00636">
    <property type="entry name" value="DNAJ_1"/>
    <property type="match status" value="1"/>
</dbReference>
<dbReference type="SUPFAM" id="SSF46565">
    <property type="entry name" value="Chaperone J-domain"/>
    <property type="match status" value="1"/>
</dbReference>
<feature type="compositionally biased region" description="Polar residues" evidence="1">
    <location>
        <begin position="49"/>
        <end position="58"/>
    </location>
</feature>
<feature type="domain" description="J" evidence="2">
    <location>
        <begin position="1418"/>
        <end position="1504"/>
    </location>
</feature>
<accession>A0A5N6RKM8</accession>
<dbReference type="SUPFAM" id="SSF48452">
    <property type="entry name" value="TPR-like"/>
    <property type="match status" value="2"/>
</dbReference>
<name>A0A5N6RKM8_9ROSI</name>
<feature type="region of interest" description="Disordered" evidence="1">
    <location>
        <begin position="1"/>
        <end position="139"/>
    </location>
</feature>
<dbReference type="InterPro" id="IPR011990">
    <property type="entry name" value="TPR-like_helical_dom_sf"/>
</dbReference>
<dbReference type="PRINTS" id="PR00625">
    <property type="entry name" value="JDOMAIN"/>
</dbReference>
<gene>
    <name evidence="3" type="ORF">FH972_016771</name>
</gene>
<dbReference type="Pfam" id="PF13432">
    <property type="entry name" value="TPR_16"/>
    <property type="match status" value="1"/>
</dbReference>
<feature type="compositionally biased region" description="Low complexity" evidence="1">
    <location>
        <begin position="10"/>
        <end position="31"/>
    </location>
</feature>
<dbReference type="Pfam" id="PF00226">
    <property type="entry name" value="DnaJ"/>
    <property type="match status" value="1"/>
</dbReference>
<dbReference type="PANTHER" id="PTHR45181:SF8">
    <property type="entry name" value="HEAT SHOCK PROTEIN DNAJ WITH TETRATRICOPEPTIDE REPEAT-CONTAINING PROTEIN"/>
    <property type="match status" value="1"/>
</dbReference>
<feature type="region of interest" description="Disordered" evidence="1">
    <location>
        <begin position="915"/>
        <end position="974"/>
    </location>
</feature>
<dbReference type="InterPro" id="IPR019734">
    <property type="entry name" value="TPR_rpt"/>
</dbReference>
<dbReference type="Gene3D" id="1.10.287.110">
    <property type="entry name" value="DnaJ domain"/>
    <property type="match status" value="1"/>
</dbReference>
<evidence type="ECO:0000313" key="3">
    <source>
        <dbReference type="EMBL" id="KAE8098730.1"/>
    </source>
</evidence>
<evidence type="ECO:0000256" key="1">
    <source>
        <dbReference type="SAM" id="MobiDB-lite"/>
    </source>
</evidence>
<protein>
    <recommendedName>
        <fullName evidence="2">J domain-containing protein</fullName>
    </recommendedName>
</protein>
<evidence type="ECO:0000313" key="4">
    <source>
        <dbReference type="Proteomes" id="UP000327013"/>
    </source>
</evidence>
<dbReference type="EMBL" id="CM017327">
    <property type="protein sequence ID" value="KAE8098730.1"/>
    <property type="molecule type" value="Genomic_DNA"/>
</dbReference>
<dbReference type="Proteomes" id="UP000327013">
    <property type="component" value="Chromosome 7"/>
</dbReference>
<dbReference type="OrthoDB" id="10250354at2759"/>
<feature type="compositionally biased region" description="Polar residues" evidence="1">
    <location>
        <begin position="1530"/>
        <end position="1539"/>
    </location>
</feature>
<dbReference type="PROSITE" id="PS50076">
    <property type="entry name" value="DNAJ_2"/>
    <property type="match status" value="1"/>
</dbReference>
<feature type="region of interest" description="Disordered" evidence="1">
    <location>
        <begin position="1500"/>
        <end position="1539"/>
    </location>
</feature>
<organism evidence="3 4">
    <name type="scientific">Carpinus fangiana</name>
    <dbReference type="NCBI Taxonomy" id="176857"/>
    <lineage>
        <taxon>Eukaryota</taxon>
        <taxon>Viridiplantae</taxon>
        <taxon>Streptophyta</taxon>
        <taxon>Embryophyta</taxon>
        <taxon>Tracheophyta</taxon>
        <taxon>Spermatophyta</taxon>
        <taxon>Magnoliopsida</taxon>
        <taxon>eudicotyledons</taxon>
        <taxon>Gunneridae</taxon>
        <taxon>Pentapetalae</taxon>
        <taxon>rosids</taxon>
        <taxon>fabids</taxon>
        <taxon>Fagales</taxon>
        <taxon>Betulaceae</taxon>
        <taxon>Carpinus</taxon>
    </lineage>
</organism>
<dbReference type="InterPro" id="IPR001623">
    <property type="entry name" value="DnaJ_domain"/>
</dbReference>
<dbReference type="InterPro" id="IPR036869">
    <property type="entry name" value="J_dom_sf"/>
</dbReference>
<feature type="compositionally biased region" description="Low complexity" evidence="1">
    <location>
        <begin position="124"/>
        <end position="139"/>
    </location>
</feature>
<feature type="compositionally biased region" description="Polar residues" evidence="1">
    <location>
        <begin position="915"/>
        <end position="926"/>
    </location>
</feature>